<protein>
    <recommendedName>
        <fullName evidence="2">DUF1330 domain-containing protein</fullName>
    </recommendedName>
</protein>
<reference evidence="1" key="1">
    <citation type="submission" date="2018-05" db="EMBL/GenBank/DDBJ databases">
        <authorList>
            <person name="Lanie J.A."/>
            <person name="Ng W.-L."/>
            <person name="Kazmierczak K.M."/>
            <person name="Andrzejewski T.M."/>
            <person name="Davidsen T.M."/>
            <person name="Wayne K.J."/>
            <person name="Tettelin H."/>
            <person name="Glass J.I."/>
            <person name="Rusch D."/>
            <person name="Podicherti R."/>
            <person name="Tsui H.-C.T."/>
            <person name="Winkler M.E."/>
        </authorList>
    </citation>
    <scope>NUCLEOTIDE SEQUENCE</scope>
</reference>
<organism evidence="1">
    <name type="scientific">marine metagenome</name>
    <dbReference type="NCBI Taxonomy" id="408172"/>
    <lineage>
        <taxon>unclassified sequences</taxon>
        <taxon>metagenomes</taxon>
        <taxon>ecological metagenomes</taxon>
    </lineage>
</organism>
<dbReference type="InterPro" id="IPR011008">
    <property type="entry name" value="Dimeric_a/b-barrel"/>
</dbReference>
<dbReference type="PANTHER" id="PTHR40257:SF1">
    <property type="entry name" value="DUF1330 DOMAIN-CONTAINING PROTEIN"/>
    <property type="match status" value="1"/>
</dbReference>
<dbReference type="Gene3D" id="3.30.70.100">
    <property type="match status" value="2"/>
</dbReference>
<proteinExistence type="predicted"/>
<evidence type="ECO:0000313" key="1">
    <source>
        <dbReference type="EMBL" id="SVB15591.1"/>
    </source>
</evidence>
<evidence type="ECO:0008006" key="2">
    <source>
        <dbReference type="Google" id="ProtNLM"/>
    </source>
</evidence>
<dbReference type="PANTHER" id="PTHR40257">
    <property type="match status" value="1"/>
</dbReference>
<dbReference type="AlphaFoldDB" id="A0A382BPW9"/>
<name>A0A382BPW9_9ZZZZ</name>
<dbReference type="EMBL" id="UINC01030728">
    <property type="protein sequence ID" value="SVB15591.1"/>
    <property type="molecule type" value="Genomic_DNA"/>
</dbReference>
<dbReference type="SUPFAM" id="SSF54909">
    <property type="entry name" value="Dimeric alpha+beta barrel"/>
    <property type="match status" value="1"/>
</dbReference>
<sequence>MEEIITTNPRYATLNKDYAAEMFSISPEDDGPVWMVNLMKYRENADYGDSRKSIITGKEADNLYAPVEVLSEIGAEIVFIGDVEIQLLGDDPQWDRVAVVKYPTRRSFVEMSARKDFQEKHVHKEAGMQKTIVMGCVPMEMPAYSSKDWKEVAHPPSKNDGTITVVHVLQLNEQIEKINNYSLIAGESAIPNGVHIDGWFQVENTILGDERKWNQVRFNTFPSRKAFQEVLKDPARMEAQKKYRETAISDTYTMIVKPFINKVFDSI</sequence>
<gene>
    <name evidence="1" type="ORF">METZ01_LOCUS168445</name>
</gene>
<accession>A0A382BPW9</accession>